<comment type="subunit">
    <text evidence="2">Heterodimer of an alpha and a beta subunit.</text>
</comment>
<accession>A0AB38XPT3</accession>
<dbReference type="Proteomes" id="UP001211044">
    <property type="component" value="Chromosome"/>
</dbReference>
<evidence type="ECO:0000313" key="12">
    <source>
        <dbReference type="Proteomes" id="UP001211044"/>
    </source>
</evidence>
<feature type="binding site" evidence="8">
    <location>
        <begin position="204"/>
        <end position="205"/>
    </location>
    <ligand>
        <name>FAD</name>
        <dbReference type="ChEBI" id="CHEBI:57692"/>
    </ligand>
</feature>
<feature type="binding site" evidence="8">
    <location>
        <begin position="236"/>
        <end position="243"/>
    </location>
    <ligand>
        <name>FAD</name>
        <dbReference type="ChEBI" id="CHEBI:57692"/>
    </ligand>
</feature>
<keyword evidence="4" id="KW-0285">Flavoprotein</keyword>
<keyword evidence="3" id="KW-0813">Transport</keyword>
<dbReference type="AlphaFoldDB" id="A0AB38XPT3"/>
<gene>
    <name evidence="11" type="ORF">PIG85_00195</name>
</gene>
<evidence type="ECO:0000313" key="11">
    <source>
        <dbReference type="EMBL" id="WCE46101.1"/>
    </source>
</evidence>
<dbReference type="InterPro" id="IPR029035">
    <property type="entry name" value="DHS-like_NAD/FAD-binding_dom"/>
</dbReference>
<dbReference type="PANTHER" id="PTHR43153:SF11">
    <property type="entry name" value="ELECTRON TRANSFER FLAVOPROTEIN, SUBUNIT ALPHA (ETFA)"/>
    <property type="match status" value="1"/>
</dbReference>
<evidence type="ECO:0000256" key="1">
    <source>
        <dbReference type="ARBA" id="ARBA00005817"/>
    </source>
</evidence>
<evidence type="ECO:0000259" key="10">
    <source>
        <dbReference type="Pfam" id="PF01012"/>
    </source>
</evidence>
<dbReference type="InterPro" id="IPR018206">
    <property type="entry name" value="ETF_asu_C_CS"/>
</dbReference>
<dbReference type="Gene3D" id="3.40.50.1220">
    <property type="entry name" value="TPP-binding domain"/>
    <property type="match status" value="1"/>
</dbReference>
<dbReference type="Pfam" id="PF00766">
    <property type="entry name" value="ETF_alpha"/>
    <property type="match status" value="1"/>
</dbReference>
<evidence type="ECO:0000256" key="3">
    <source>
        <dbReference type="ARBA" id="ARBA00022448"/>
    </source>
</evidence>
<dbReference type="GO" id="GO:0033539">
    <property type="term" value="P:fatty acid beta-oxidation using acyl-CoA dehydrogenase"/>
    <property type="evidence" value="ECO:0007669"/>
    <property type="project" value="TreeGrafter"/>
</dbReference>
<evidence type="ECO:0000259" key="9">
    <source>
        <dbReference type="Pfam" id="PF00766"/>
    </source>
</evidence>
<dbReference type="KEGG" id="wne:PIG85_00195"/>
<feature type="domain" description="Electron transfer flavoprotein alpha/beta-subunit N-terminal" evidence="10">
    <location>
        <begin position="16"/>
        <end position="138"/>
    </location>
</feature>
<reference evidence="11" key="1">
    <citation type="submission" date="2023-01" db="EMBL/GenBank/DDBJ databases">
        <title>Comparative Genomic Analysis of the Clinically-Derived Winkia Strain NY0527 Provides Evidence into the Taxonomic Reassignment of Winkia neuii and Characterizes Their Virulence Traits.</title>
        <authorList>
            <person name="Cai X."/>
            <person name="Peng Y."/>
            <person name="Li M."/>
            <person name="Qiu Y."/>
            <person name="Wang Y."/>
            <person name="Xu L."/>
            <person name="Hou Q."/>
        </authorList>
    </citation>
    <scope>NUCLEOTIDE SEQUENCE</scope>
    <source>
        <strain evidence="11">NY0527</strain>
    </source>
</reference>
<dbReference type="PANTHER" id="PTHR43153">
    <property type="entry name" value="ELECTRON TRANSFER FLAVOPROTEIN ALPHA"/>
    <property type="match status" value="1"/>
</dbReference>
<comment type="similarity">
    <text evidence="1">Belongs to the ETF alpha-subunit/FixB family.</text>
</comment>
<dbReference type="Pfam" id="PF01012">
    <property type="entry name" value="ETF"/>
    <property type="match status" value="1"/>
</dbReference>
<evidence type="ECO:0000256" key="8">
    <source>
        <dbReference type="PIRSR" id="PIRSR000089-1"/>
    </source>
</evidence>
<keyword evidence="5 8" id="KW-0274">FAD</keyword>
<protein>
    <submittedName>
        <fullName evidence="11">Electron transfer flavoprotein subunit alpha/FixB family protein</fullName>
    </submittedName>
</protein>
<keyword evidence="6" id="KW-0249">Electron transport</keyword>
<sequence length="288" mass="28744">MANAWVIAAESHVAKLIELGKAAAGSVTVVTVGDVKVAGADKVLNVALAEGVPAEAAAPAVAEAITAEAGDVVLAASRPVEKVLAGAVAAKLNAPLLTSPLEIGAGQAKLSRFGGISTETVTYSGVAVFIAEGGADAAGDAAAEEVAFSGYDAKVTAVAESSAAQANLGDARKIVSVGRGFKAEEDLQLASDLAGALGAEIACSRPVAEGSDWLSRDRYVGVSGQSVSPDLYLAVGISGQIQHTAGMDSSKLVVAINSDKDAPIFAKADYGIVGDLYEVLPALTEAVR</sequence>
<feature type="domain" description="Electron transfer flavoprotein alpha subunit C-terminal" evidence="9">
    <location>
        <begin position="167"/>
        <end position="247"/>
    </location>
</feature>
<dbReference type="EMBL" id="CP116394">
    <property type="protein sequence ID" value="WCE46101.1"/>
    <property type="molecule type" value="Genomic_DNA"/>
</dbReference>
<dbReference type="FunFam" id="3.40.50.1220:FF:000004">
    <property type="entry name" value="Electron transfer flavoprotein"/>
    <property type="match status" value="1"/>
</dbReference>
<dbReference type="InterPro" id="IPR001308">
    <property type="entry name" value="ETF_a/FixB"/>
</dbReference>
<organism evidence="11 12">
    <name type="scientific">Winkia neuii subsp. anitrata</name>
    <dbReference type="NCBI Taxonomy" id="29318"/>
    <lineage>
        <taxon>Bacteria</taxon>
        <taxon>Bacillati</taxon>
        <taxon>Actinomycetota</taxon>
        <taxon>Actinomycetes</taxon>
        <taxon>Actinomycetales</taxon>
        <taxon>Actinomycetaceae</taxon>
        <taxon>Winkia</taxon>
    </lineage>
</organism>
<evidence type="ECO:0000256" key="2">
    <source>
        <dbReference type="ARBA" id="ARBA00011355"/>
    </source>
</evidence>
<dbReference type="GO" id="GO:0050660">
    <property type="term" value="F:flavin adenine dinucleotide binding"/>
    <property type="evidence" value="ECO:0007669"/>
    <property type="project" value="InterPro"/>
</dbReference>
<dbReference type="GO" id="GO:0009055">
    <property type="term" value="F:electron transfer activity"/>
    <property type="evidence" value="ECO:0007669"/>
    <property type="project" value="InterPro"/>
</dbReference>
<dbReference type="InterPro" id="IPR014731">
    <property type="entry name" value="ETF_asu_C"/>
</dbReference>
<dbReference type="SUPFAM" id="SSF52467">
    <property type="entry name" value="DHS-like NAD/FAD-binding domain"/>
    <property type="match status" value="1"/>
</dbReference>
<evidence type="ECO:0000256" key="7">
    <source>
        <dbReference type="ARBA" id="ARBA00025649"/>
    </source>
</evidence>
<dbReference type="InterPro" id="IPR014729">
    <property type="entry name" value="Rossmann-like_a/b/a_fold"/>
</dbReference>
<feature type="binding site" evidence="8">
    <location>
        <position position="179"/>
    </location>
    <ligand>
        <name>FAD</name>
        <dbReference type="ChEBI" id="CHEBI:57692"/>
    </ligand>
</feature>
<dbReference type="Gene3D" id="3.40.50.620">
    <property type="entry name" value="HUPs"/>
    <property type="match status" value="1"/>
</dbReference>
<feature type="binding site" evidence="8">
    <location>
        <position position="257"/>
    </location>
    <ligand>
        <name>FAD</name>
        <dbReference type="ChEBI" id="CHEBI:57692"/>
    </ligand>
</feature>
<comment type="function">
    <text evidence="7">The electron transfer flavoprotein serves as a specific electron acceptor for other dehydrogenases. It transfers the electrons to the main respiratory chain via ETF-ubiquinone oxidoreductase (ETF dehydrogenase).</text>
</comment>
<evidence type="ECO:0000256" key="4">
    <source>
        <dbReference type="ARBA" id="ARBA00022630"/>
    </source>
</evidence>
<dbReference type="SUPFAM" id="SSF52402">
    <property type="entry name" value="Adenine nucleotide alpha hydrolases-like"/>
    <property type="match status" value="1"/>
</dbReference>
<dbReference type="InterPro" id="IPR014730">
    <property type="entry name" value="ETF_a/b_N"/>
</dbReference>
<evidence type="ECO:0000256" key="5">
    <source>
        <dbReference type="ARBA" id="ARBA00022827"/>
    </source>
</evidence>
<comment type="cofactor">
    <cofactor evidence="8">
        <name>FAD</name>
        <dbReference type="ChEBI" id="CHEBI:57692"/>
    </cofactor>
    <text evidence="8">Binds 1 FAD per dimer.</text>
</comment>
<name>A0AB38XPT3_9ACTO</name>
<dbReference type="RefSeq" id="WP_004807748.1">
    <property type="nucleotide sequence ID" value="NZ_CP116394.1"/>
</dbReference>
<evidence type="ECO:0000256" key="6">
    <source>
        <dbReference type="ARBA" id="ARBA00022982"/>
    </source>
</evidence>
<dbReference type="PIRSF" id="PIRSF000089">
    <property type="entry name" value="Electra_flavoP_a"/>
    <property type="match status" value="1"/>
</dbReference>
<proteinExistence type="inferred from homology"/>
<dbReference type="PROSITE" id="PS00696">
    <property type="entry name" value="ETF_ALPHA"/>
    <property type="match status" value="1"/>
</dbReference>